<dbReference type="InterPro" id="IPR006680">
    <property type="entry name" value="Amidohydro-rel"/>
</dbReference>
<dbReference type="Proteomes" id="UP001201701">
    <property type="component" value="Unassembled WGS sequence"/>
</dbReference>
<dbReference type="PIRSF" id="PIRSF038971">
    <property type="entry name" value="PhnM"/>
    <property type="match status" value="1"/>
</dbReference>
<protein>
    <submittedName>
        <fullName evidence="2">Alpha-D-ribose 1-methylphosphonate 5-triphosphate diphosphatase</fullName>
        <ecNumber evidence="2">3.6.1.63</ecNumber>
    </submittedName>
</protein>
<reference evidence="2 3" key="1">
    <citation type="submission" date="2022-02" db="EMBL/GenBank/DDBJ databases">
        <title>Draft genome sequence of Mezorhizobium retamae strain IRAMC:0171 isolated from Retama raetam nodules.</title>
        <authorList>
            <person name="Bengaied R."/>
            <person name="Sbissi I."/>
            <person name="Huber K."/>
            <person name="Ghodbane F."/>
            <person name="Nouioui I."/>
            <person name="Tarhouni M."/>
            <person name="Gtari M."/>
        </authorList>
    </citation>
    <scope>NUCLEOTIDE SEQUENCE [LARGE SCALE GENOMIC DNA]</scope>
    <source>
        <strain evidence="2 3">IRAMC:0171</strain>
    </source>
</reference>
<dbReference type="SUPFAM" id="SSF51556">
    <property type="entry name" value="Metallo-dependent hydrolases"/>
    <property type="match status" value="1"/>
</dbReference>
<dbReference type="EC" id="3.6.1.63" evidence="2"/>
<keyword evidence="3" id="KW-1185">Reference proteome</keyword>
<dbReference type="Pfam" id="PF01979">
    <property type="entry name" value="Amidohydro_1"/>
    <property type="match status" value="1"/>
</dbReference>
<evidence type="ECO:0000313" key="2">
    <source>
        <dbReference type="EMBL" id="MCG7505435.1"/>
    </source>
</evidence>
<evidence type="ECO:0000259" key="1">
    <source>
        <dbReference type="Pfam" id="PF01979"/>
    </source>
</evidence>
<dbReference type="InterPro" id="IPR011059">
    <property type="entry name" value="Metal-dep_hydrolase_composite"/>
</dbReference>
<dbReference type="InterPro" id="IPR032466">
    <property type="entry name" value="Metal_Hydrolase"/>
</dbReference>
<dbReference type="NCBIfam" id="NF011984">
    <property type="entry name" value="PRK15446.1-5"/>
    <property type="match status" value="1"/>
</dbReference>
<feature type="domain" description="Amidohydrolase-related" evidence="1">
    <location>
        <begin position="150"/>
        <end position="378"/>
    </location>
</feature>
<name>A0ABS9QDE0_9HYPH</name>
<dbReference type="InterPro" id="IPR012696">
    <property type="entry name" value="PhnM"/>
</dbReference>
<dbReference type="Gene3D" id="3.20.20.140">
    <property type="entry name" value="Metal-dependent hydrolases"/>
    <property type="match status" value="2"/>
</dbReference>
<sequence length="379" mass="41154">MPKQGENVDTVITNARIVTGVAVYQGSALIRDGIIADIDRSISAASDVIDFEGDYLLPGLVDIHTDHMERQIMPRAGVFWNPVNAVATHDVVLCAGGATTVFDSLFVGAVGNPDRIKVLPLFVQGLSDAAGAGLLRIDHLLHLRCDAQQQNMIDLLTPHLSNPALRFITIADDSARRDPERFRKLERRKGVPDHVIDAEIAALSQTTDFTEENRRKLVELCRFHGIRLASHDDTTAAHIAEGKEFGLDISEFPITLESARAARAAKMTTIIGAPNIVAGKSHIGNVSGQLLADEGLIDVVCSDYIPSSLLHALWRLAFHQKGIDLPTAIAMGSKRPAELFGLDDRGEIAVGRRADILRVTEINSAPIVRNVWVSGEQVL</sequence>
<dbReference type="EMBL" id="JAKREW010000007">
    <property type="protein sequence ID" value="MCG7505435.1"/>
    <property type="molecule type" value="Genomic_DNA"/>
</dbReference>
<accession>A0ABS9QDE0</accession>
<comment type="caution">
    <text evidence="2">The sequence shown here is derived from an EMBL/GenBank/DDBJ whole genome shotgun (WGS) entry which is preliminary data.</text>
</comment>
<evidence type="ECO:0000313" key="3">
    <source>
        <dbReference type="Proteomes" id="UP001201701"/>
    </source>
</evidence>
<dbReference type="RefSeq" id="WP_239364506.1">
    <property type="nucleotide sequence ID" value="NZ_JAKREW010000007.1"/>
</dbReference>
<dbReference type="Gene3D" id="2.30.40.10">
    <property type="entry name" value="Urease, subunit C, domain 1"/>
    <property type="match status" value="1"/>
</dbReference>
<dbReference type="NCBIfam" id="NF011990">
    <property type="entry name" value="PRK15446.2-6"/>
    <property type="match status" value="1"/>
</dbReference>
<proteinExistence type="predicted"/>
<dbReference type="PANTHER" id="PTHR43135">
    <property type="entry name" value="ALPHA-D-RIBOSE 1-METHYLPHOSPHONATE 5-TRIPHOSPHATE DIPHOSPHATASE"/>
    <property type="match status" value="1"/>
</dbReference>
<keyword evidence="2" id="KW-0378">Hydrolase</keyword>
<dbReference type="PANTHER" id="PTHR43135:SF3">
    <property type="entry name" value="ALPHA-D-RIBOSE 1-METHYLPHOSPHONATE 5-TRIPHOSPHATE DIPHOSPHATASE"/>
    <property type="match status" value="1"/>
</dbReference>
<organism evidence="2 3">
    <name type="scientific">Mesorhizobium retamae</name>
    <dbReference type="NCBI Taxonomy" id="2912854"/>
    <lineage>
        <taxon>Bacteria</taxon>
        <taxon>Pseudomonadati</taxon>
        <taxon>Pseudomonadota</taxon>
        <taxon>Alphaproteobacteria</taxon>
        <taxon>Hyphomicrobiales</taxon>
        <taxon>Phyllobacteriaceae</taxon>
        <taxon>Mesorhizobium</taxon>
    </lineage>
</organism>
<dbReference type="InterPro" id="IPR051781">
    <property type="entry name" value="Metallo-dep_Hydrolase"/>
</dbReference>
<dbReference type="GO" id="GO:0016787">
    <property type="term" value="F:hydrolase activity"/>
    <property type="evidence" value="ECO:0007669"/>
    <property type="project" value="UniProtKB-KW"/>
</dbReference>
<gene>
    <name evidence="2" type="ORF">L4923_10470</name>
</gene>
<dbReference type="SUPFAM" id="SSF51338">
    <property type="entry name" value="Composite domain of metallo-dependent hydrolases"/>
    <property type="match status" value="1"/>
</dbReference>